<sequence>MCQGSFALQKGYGFVWLNDQNGDFAAGDQNQQHDCPNQAGDTPQEAPTYWLGINQVSWNWEGPRKGGHTTMPPGVLAPKRSRERVSTQRPAYSLLPTACLTHPPEP</sequence>
<gene>
    <name evidence="2" type="ORF">GOODEAATRI_020804</name>
</gene>
<accession>A0ABV0MTV0</accession>
<comment type="caution">
    <text evidence="2">The sequence shown here is derived from an EMBL/GenBank/DDBJ whole genome shotgun (WGS) entry which is preliminary data.</text>
</comment>
<feature type="region of interest" description="Disordered" evidence="1">
    <location>
        <begin position="25"/>
        <end position="46"/>
    </location>
</feature>
<feature type="region of interest" description="Disordered" evidence="1">
    <location>
        <begin position="61"/>
        <end position="88"/>
    </location>
</feature>
<reference evidence="2 3" key="1">
    <citation type="submission" date="2021-06" db="EMBL/GenBank/DDBJ databases">
        <authorList>
            <person name="Palmer J.M."/>
        </authorList>
    </citation>
    <scope>NUCLEOTIDE SEQUENCE [LARGE SCALE GENOMIC DNA]</scope>
    <source>
        <strain evidence="2 3">GA_2019</strain>
        <tissue evidence="2">Muscle</tissue>
    </source>
</reference>
<dbReference type="EMBL" id="JAHRIO010011967">
    <property type="protein sequence ID" value="MEQ2162544.1"/>
    <property type="molecule type" value="Genomic_DNA"/>
</dbReference>
<keyword evidence="3" id="KW-1185">Reference proteome</keyword>
<feature type="compositionally biased region" description="Polar residues" evidence="1">
    <location>
        <begin position="28"/>
        <end position="41"/>
    </location>
</feature>
<organism evidence="2 3">
    <name type="scientific">Goodea atripinnis</name>
    <dbReference type="NCBI Taxonomy" id="208336"/>
    <lineage>
        <taxon>Eukaryota</taxon>
        <taxon>Metazoa</taxon>
        <taxon>Chordata</taxon>
        <taxon>Craniata</taxon>
        <taxon>Vertebrata</taxon>
        <taxon>Euteleostomi</taxon>
        <taxon>Actinopterygii</taxon>
        <taxon>Neopterygii</taxon>
        <taxon>Teleostei</taxon>
        <taxon>Neoteleostei</taxon>
        <taxon>Acanthomorphata</taxon>
        <taxon>Ovalentaria</taxon>
        <taxon>Atherinomorphae</taxon>
        <taxon>Cyprinodontiformes</taxon>
        <taxon>Goodeidae</taxon>
        <taxon>Goodea</taxon>
    </lineage>
</organism>
<dbReference type="Proteomes" id="UP001476798">
    <property type="component" value="Unassembled WGS sequence"/>
</dbReference>
<proteinExistence type="predicted"/>
<name>A0ABV0MTV0_9TELE</name>
<evidence type="ECO:0000256" key="1">
    <source>
        <dbReference type="SAM" id="MobiDB-lite"/>
    </source>
</evidence>
<protein>
    <submittedName>
        <fullName evidence="2">Uncharacterized protein</fullName>
    </submittedName>
</protein>
<evidence type="ECO:0000313" key="3">
    <source>
        <dbReference type="Proteomes" id="UP001476798"/>
    </source>
</evidence>
<evidence type="ECO:0000313" key="2">
    <source>
        <dbReference type="EMBL" id="MEQ2162544.1"/>
    </source>
</evidence>